<evidence type="ECO:0000313" key="3">
    <source>
        <dbReference type="Proteomes" id="UP000217507"/>
    </source>
</evidence>
<name>A0A1Z4KX62_ANAVA</name>
<geneLocation type="plasmid" evidence="2">
    <name>plasmid5</name>
</geneLocation>
<accession>A0A1Z4KX62</accession>
<gene>
    <name evidence="2" type="ORF">NIES23_64280</name>
</gene>
<proteinExistence type="predicted"/>
<feature type="compositionally biased region" description="Polar residues" evidence="1">
    <location>
        <begin position="67"/>
        <end position="76"/>
    </location>
</feature>
<protein>
    <submittedName>
        <fullName evidence="2">Uncharacterized protein</fullName>
    </submittedName>
</protein>
<feature type="compositionally biased region" description="Low complexity" evidence="1">
    <location>
        <begin position="77"/>
        <end position="92"/>
    </location>
</feature>
<organism evidence="2 3">
    <name type="scientific">Trichormus variabilis NIES-23</name>
    <dbReference type="NCBI Taxonomy" id="1973479"/>
    <lineage>
        <taxon>Bacteria</taxon>
        <taxon>Bacillati</taxon>
        <taxon>Cyanobacteriota</taxon>
        <taxon>Cyanophyceae</taxon>
        <taxon>Nostocales</taxon>
        <taxon>Nostocaceae</taxon>
        <taxon>Trichormus</taxon>
    </lineage>
</organism>
<evidence type="ECO:0000313" key="2">
    <source>
        <dbReference type="EMBL" id="BAY73576.1"/>
    </source>
</evidence>
<dbReference type="EMBL" id="AP018221">
    <property type="protein sequence ID" value="BAY73576.1"/>
    <property type="molecule type" value="Genomic_DNA"/>
</dbReference>
<dbReference type="AlphaFoldDB" id="A0A1Z4KX62"/>
<sequence>MQLRTYAKKNSISLSDAIEALKNNYPNDTFLLTTELTPKTTRFLEQTFGIGETPSLPPITERLQLPASNSQPVTPETNQLATTQPQALTTTEQPQQLNLDSSLTTTLINANLTADEMQIEQLLAAHNARVVSMVNGHNTQLQNSLLTSLQAKYAAIQATPKPEYLPSSTDTNLERFKALQAQLQEYQDATKS</sequence>
<keyword evidence="2" id="KW-0614">Plasmid</keyword>
<dbReference type="Proteomes" id="UP000217507">
    <property type="component" value="Plasmid Plasmid5 dna"/>
</dbReference>
<reference evidence="2 3" key="1">
    <citation type="submission" date="2017-06" db="EMBL/GenBank/DDBJ databases">
        <title>Genome sequencing of cyanobaciteial culture collection at National Institute for Environmental Studies (NIES).</title>
        <authorList>
            <person name="Hirose Y."/>
            <person name="Shimura Y."/>
            <person name="Fujisawa T."/>
            <person name="Nakamura Y."/>
            <person name="Kawachi M."/>
        </authorList>
    </citation>
    <scope>NUCLEOTIDE SEQUENCE [LARGE SCALE GENOMIC DNA]</scope>
    <source>
        <strain evidence="2 3">NIES-23</strain>
        <plasmid evidence="3">Plasmid Plasmid5 dna</plasmid>
    </source>
</reference>
<feature type="region of interest" description="Disordered" evidence="1">
    <location>
        <begin position="67"/>
        <end position="92"/>
    </location>
</feature>
<evidence type="ECO:0000256" key="1">
    <source>
        <dbReference type="SAM" id="MobiDB-lite"/>
    </source>
</evidence>